<dbReference type="AlphaFoldDB" id="A0A7S2S645"/>
<feature type="compositionally biased region" description="Polar residues" evidence="1">
    <location>
        <begin position="18"/>
        <end position="36"/>
    </location>
</feature>
<name>A0A7S2S645_9STRA</name>
<evidence type="ECO:0000313" key="2">
    <source>
        <dbReference type="EMBL" id="CAD9690690.1"/>
    </source>
</evidence>
<organism evidence="2">
    <name type="scientific">Mucochytrium quahogii</name>
    <dbReference type="NCBI Taxonomy" id="96639"/>
    <lineage>
        <taxon>Eukaryota</taxon>
        <taxon>Sar</taxon>
        <taxon>Stramenopiles</taxon>
        <taxon>Bigyra</taxon>
        <taxon>Labyrinthulomycetes</taxon>
        <taxon>Thraustochytrida</taxon>
        <taxon>Thraustochytriidae</taxon>
        <taxon>Mucochytrium</taxon>
    </lineage>
</organism>
<evidence type="ECO:0000256" key="1">
    <source>
        <dbReference type="SAM" id="MobiDB-lite"/>
    </source>
</evidence>
<proteinExistence type="predicted"/>
<gene>
    <name evidence="2" type="ORF">QSP1433_LOCUS10712</name>
</gene>
<sequence>MDTQAWADGAPNGADVQTFDNWRSASPLTDQSGSTENEWESVGFPTPGSGPFKPLPSQELVDFKSEDCILPPGSGISLAENQRRSLLGEKSRQDEEDPQKCLALSPFLKGKTAPTGWKGGDAKWFERLQVFYDNDVERIVDILFDSLVDRHNLVGDQRPVIKRTRELNFIFFELFCRLGDTPSLQLKILDRLCQLVSCNESSLALCVKENLAERLLSCLFACGGTSIPEWDLNKMVTSVRERMLLFLVSLGKYSFSRASLASIFKPLREWHRIDRDGRMKGLFGIGLIEMEE</sequence>
<reference evidence="2" key="1">
    <citation type="submission" date="2021-01" db="EMBL/GenBank/DDBJ databases">
        <authorList>
            <person name="Corre E."/>
            <person name="Pelletier E."/>
            <person name="Niang G."/>
            <person name="Scheremetjew M."/>
            <person name="Finn R."/>
            <person name="Kale V."/>
            <person name="Holt S."/>
            <person name="Cochrane G."/>
            <person name="Meng A."/>
            <person name="Brown T."/>
            <person name="Cohen L."/>
        </authorList>
    </citation>
    <scope>NUCLEOTIDE SEQUENCE</scope>
    <source>
        <strain evidence="2">NY070348D</strain>
    </source>
</reference>
<accession>A0A7S2S645</accession>
<protein>
    <submittedName>
        <fullName evidence="2">Uncharacterized protein</fullName>
    </submittedName>
</protein>
<feature type="region of interest" description="Disordered" evidence="1">
    <location>
        <begin position="1"/>
        <end position="54"/>
    </location>
</feature>
<dbReference type="EMBL" id="HBHK01017053">
    <property type="protein sequence ID" value="CAD9690690.1"/>
    <property type="molecule type" value="Transcribed_RNA"/>
</dbReference>